<proteinExistence type="predicted"/>
<dbReference type="SUPFAM" id="SSF51658">
    <property type="entry name" value="Xylose isomerase-like"/>
    <property type="match status" value="1"/>
</dbReference>
<organism evidence="3 4">
    <name type="scientific">Quadrisphaera setariae</name>
    <dbReference type="NCBI Taxonomy" id="2593304"/>
    <lineage>
        <taxon>Bacteria</taxon>
        <taxon>Bacillati</taxon>
        <taxon>Actinomycetota</taxon>
        <taxon>Actinomycetes</taxon>
        <taxon>Kineosporiales</taxon>
        <taxon>Kineosporiaceae</taxon>
        <taxon>Quadrisphaera</taxon>
    </lineage>
</organism>
<dbReference type="PANTHER" id="PTHR12110">
    <property type="entry name" value="HYDROXYPYRUVATE ISOMERASE"/>
    <property type="match status" value="1"/>
</dbReference>
<name>A0A5C8Z2V1_9ACTN</name>
<dbReference type="Gene3D" id="3.20.20.150">
    <property type="entry name" value="Divalent-metal-dependent TIM barrel enzymes"/>
    <property type="match status" value="1"/>
</dbReference>
<evidence type="ECO:0000256" key="1">
    <source>
        <dbReference type="SAM" id="MobiDB-lite"/>
    </source>
</evidence>
<comment type="caution">
    <text evidence="3">The sequence shown here is derived from an EMBL/GenBank/DDBJ whole genome shotgun (WGS) entry which is preliminary data.</text>
</comment>
<keyword evidence="3" id="KW-0413">Isomerase</keyword>
<dbReference type="AlphaFoldDB" id="A0A5C8Z2V1"/>
<dbReference type="InterPro" id="IPR013022">
    <property type="entry name" value="Xyl_isomerase-like_TIM-brl"/>
</dbReference>
<dbReference type="GO" id="GO:0016853">
    <property type="term" value="F:isomerase activity"/>
    <property type="evidence" value="ECO:0007669"/>
    <property type="project" value="UniProtKB-KW"/>
</dbReference>
<evidence type="ECO:0000259" key="2">
    <source>
        <dbReference type="Pfam" id="PF01261"/>
    </source>
</evidence>
<gene>
    <name evidence="3" type="ORF">FMM08_22100</name>
</gene>
<evidence type="ECO:0000313" key="4">
    <source>
        <dbReference type="Proteomes" id="UP000321234"/>
    </source>
</evidence>
<dbReference type="Proteomes" id="UP000321234">
    <property type="component" value="Unassembled WGS sequence"/>
</dbReference>
<keyword evidence="4" id="KW-1185">Reference proteome</keyword>
<feature type="domain" description="Xylose isomerase-like TIM barrel" evidence="2">
    <location>
        <begin position="38"/>
        <end position="260"/>
    </location>
</feature>
<evidence type="ECO:0000313" key="3">
    <source>
        <dbReference type="EMBL" id="TXR51634.1"/>
    </source>
</evidence>
<dbReference type="EMBL" id="VKAC01000020">
    <property type="protein sequence ID" value="TXR51634.1"/>
    <property type="molecule type" value="Genomic_DNA"/>
</dbReference>
<feature type="compositionally biased region" description="Low complexity" evidence="1">
    <location>
        <begin position="283"/>
        <end position="296"/>
    </location>
</feature>
<protein>
    <submittedName>
        <fullName evidence="3">Sugar phosphate isomerase/epimerase</fullName>
    </submittedName>
</protein>
<dbReference type="InterPro" id="IPR050312">
    <property type="entry name" value="IolE/XylAMocC-like"/>
</dbReference>
<dbReference type="Pfam" id="PF01261">
    <property type="entry name" value="AP_endonuc_2"/>
    <property type="match status" value="1"/>
</dbReference>
<dbReference type="OrthoDB" id="9780241at2"/>
<dbReference type="InterPro" id="IPR036237">
    <property type="entry name" value="Xyl_isomerase-like_sf"/>
</dbReference>
<feature type="region of interest" description="Disordered" evidence="1">
    <location>
        <begin position="283"/>
        <end position="303"/>
    </location>
</feature>
<reference evidence="3 4" key="1">
    <citation type="submission" date="2019-07" db="EMBL/GenBank/DDBJ databases">
        <title>Quadrisphaera sp. strain DD2A genome sequencing and assembly.</title>
        <authorList>
            <person name="Kim I."/>
        </authorList>
    </citation>
    <scope>NUCLEOTIDE SEQUENCE [LARGE SCALE GENOMIC DNA]</scope>
    <source>
        <strain evidence="3 4">DD2A</strain>
    </source>
</reference>
<accession>A0A5C8Z2V1</accession>
<dbReference type="PANTHER" id="PTHR12110:SF21">
    <property type="entry name" value="XYLOSE ISOMERASE-LIKE TIM BARREL DOMAIN-CONTAINING PROTEIN"/>
    <property type="match status" value="1"/>
</dbReference>
<sequence>MTAVVAPALVASCWTSAGDALPAGDRERSPLPLAERVRAIADTGWVGLGLLHADLDGLSAEGLADLADLVRSEGLAHVEVELLDGWWDDDSAWRPRWGLLLAAARALGAAFVKATPPPAGHPGDLVPRLRSLAGEAAAAGTRLALEPLPWSAVDSIPAGADLARAVDHPAFGLVVDAWHVFRAGTSMDDLAAALAPAPRSVVVGVELDDADADVVGTLFEDTRDHRRYCGEGSFDLHGFVRVLRAAGFEGPWGVEALSAEHRALSLDDALVRARDAALAVLLSPPTDPLTDPLPDSQPAEASS</sequence>